<gene>
    <name evidence="2" type="ORF">IAC85_01365</name>
</gene>
<evidence type="ECO:0000256" key="1">
    <source>
        <dbReference type="SAM" id="MobiDB-lite"/>
    </source>
</evidence>
<accession>A0A9D0YYD1</accession>
<sequence length="353" mass="40856">MTESRQASFNDWDGFFEQCAREIDLMKTEHEIIEMYQSLAGKKNTSYSFIDDCGDEFIDIFLRRDSNGTFVYQYTKGGMAFLQSKFLSDYFKNRISCFFMKDKDTVYSDTNFSVDVLGLLIAKRSFNQMSEEEIAAIVSAMDRLEQKPKFSKIHELRNTFFNYLYHLKGEGAASYLKNRVPAYDFANHILSTSGFVAMPSFYSGRGVNTNDLNDKKLVSIFKKLLKYDVTYACHFVEFVKQMKTLGATEFITSFQDFACNGFKVDPKFLSDNNYSVDGLNPNTYNDFVYLMIGESRFATNRDYQEARSEIIKHAFLLQVNPTLEKLGFSSEKEQSQETRQSYRKVPKNPYSGK</sequence>
<dbReference type="EMBL" id="DVFU01000028">
    <property type="protein sequence ID" value="HIQ64367.1"/>
    <property type="molecule type" value="Genomic_DNA"/>
</dbReference>
<comment type="caution">
    <text evidence="2">The sequence shown here is derived from an EMBL/GenBank/DDBJ whole genome shotgun (WGS) entry which is preliminary data.</text>
</comment>
<dbReference type="Proteomes" id="UP000886725">
    <property type="component" value="Unassembled WGS sequence"/>
</dbReference>
<evidence type="ECO:0000313" key="3">
    <source>
        <dbReference type="Proteomes" id="UP000886725"/>
    </source>
</evidence>
<protein>
    <submittedName>
        <fullName evidence="2">Uncharacterized protein</fullName>
    </submittedName>
</protein>
<feature type="region of interest" description="Disordered" evidence="1">
    <location>
        <begin position="328"/>
        <end position="353"/>
    </location>
</feature>
<dbReference type="AlphaFoldDB" id="A0A9D0YYD1"/>
<proteinExistence type="predicted"/>
<reference evidence="2" key="1">
    <citation type="submission" date="2020-10" db="EMBL/GenBank/DDBJ databases">
        <authorList>
            <person name="Gilroy R."/>
        </authorList>
    </citation>
    <scope>NUCLEOTIDE SEQUENCE</scope>
    <source>
        <strain evidence="2">CHK165-10780</strain>
    </source>
</reference>
<name>A0A9D0YYD1_9FIRM</name>
<reference evidence="2" key="2">
    <citation type="journal article" date="2021" name="PeerJ">
        <title>Extensive microbial diversity within the chicken gut microbiome revealed by metagenomics and culture.</title>
        <authorList>
            <person name="Gilroy R."/>
            <person name="Ravi A."/>
            <person name="Getino M."/>
            <person name="Pursley I."/>
            <person name="Horton D.L."/>
            <person name="Alikhan N.F."/>
            <person name="Baker D."/>
            <person name="Gharbi K."/>
            <person name="Hall N."/>
            <person name="Watson M."/>
            <person name="Adriaenssens E.M."/>
            <person name="Foster-Nyarko E."/>
            <person name="Jarju S."/>
            <person name="Secka A."/>
            <person name="Antonio M."/>
            <person name="Oren A."/>
            <person name="Chaudhuri R.R."/>
            <person name="La Ragione R."/>
            <person name="Hildebrand F."/>
            <person name="Pallen M.J."/>
        </authorList>
    </citation>
    <scope>NUCLEOTIDE SEQUENCE</scope>
    <source>
        <strain evidence="2">CHK165-10780</strain>
    </source>
</reference>
<organism evidence="2 3">
    <name type="scientific">Candidatus Faecenecus gallistercoris</name>
    <dbReference type="NCBI Taxonomy" id="2840793"/>
    <lineage>
        <taxon>Bacteria</taxon>
        <taxon>Bacillati</taxon>
        <taxon>Bacillota</taxon>
        <taxon>Bacillota incertae sedis</taxon>
        <taxon>Candidatus Faecenecus</taxon>
    </lineage>
</organism>
<evidence type="ECO:0000313" key="2">
    <source>
        <dbReference type="EMBL" id="HIQ64367.1"/>
    </source>
</evidence>